<dbReference type="InterPro" id="IPR039564">
    <property type="entry name" value="Peptidase_C39-like"/>
</dbReference>
<evidence type="ECO:0000313" key="2">
    <source>
        <dbReference type="EMBL" id="AFZ68001.1"/>
    </source>
</evidence>
<keyword evidence="3" id="KW-1185">Reference proteome</keyword>
<evidence type="ECO:0000259" key="1">
    <source>
        <dbReference type="Pfam" id="PF13529"/>
    </source>
</evidence>
<organism evidence="2 3">
    <name type="scientific">Deinococcus peraridilitoris (strain DSM 19664 / LMG 22246 / CIP 109416 / KR-200)</name>
    <dbReference type="NCBI Taxonomy" id="937777"/>
    <lineage>
        <taxon>Bacteria</taxon>
        <taxon>Thermotogati</taxon>
        <taxon>Deinococcota</taxon>
        <taxon>Deinococci</taxon>
        <taxon>Deinococcales</taxon>
        <taxon>Deinococcaceae</taxon>
        <taxon>Deinococcus</taxon>
    </lineage>
</organism>
<dbReference type="Proteomes" id="UP000010467">
    <property type="component" value="Chromosome"/>
</dbReference>
<gene>
    <name evidence="2" type="ordered locus">Deipe_2536</name>
</gene>
<dbReference type="InterPro" id="IPR039563">
    <property type="entry name" value="Peptidase_C39_single_dom"/>
</dbReference>
<dbReference type="EMBL" id="CP003382">
    <property type="protein sequence ID" value="AFZ68001.1"/>
    <property type="molecule type" value="Genomic_DNA"/>
</dbReference>
<dbReference type="Gene3D" id="3.90.70.10">
    <property type="entry name" value="Cysteine proteinases"/>
    <property type="match status" value="1"/>
</dbReference>
<dbReference type="eggNOG" id="COG3271">
    <property type="taxonomic scope" value="Bacteria"/>
</dbReference>
<dbReference type="HOGENOM" id="CLU_054370_0_0_0"/>
<dbReference type="AlphaFoldDB" id="L0A2C4"/>
<accession>L0A2C4</accession>
<dbReference type="PATRIC" id="fig|937777.3.peg.2542"/>
<name>L0A2C4_DEIPD</name>
<dbReference type="OrthoDB" id="9789941at2"/>
<feature type="domain" description="Peptidase C39-like" evidence="1">
    <location>
        <begin position="202"/>
        <end position="331"/>
    </location>
</feature>
<reference evidence="3" key="1">
    <citation type="submission" date="2012-03" db="EMBL/GenBank/DDBJ databases">
        <title>Complete sequence of chromosome of Deinococcus peraridilitoris DSM 19664.</title>
        <authorList>
            <person name="Lucas S."/>
            <person name="Copeland A."/>
            <person name="Lapidus A."/>
            <person name="Glavina del Rio T."/>
            <person name="Dalin E."/>
            <person name="Tice H."/>
            <person name="Bruce D."/>
            <person name="Goodwin L."/>
            <person name="Pitluck S."/>
            <person name="Peters L."/>
            <person name="Mikhailova N."/>
            <person name="Lu M."/>
            <person name="Kyrpides N."/>
            <person name="Mavromatis K."/>
            <person name="Ivanova N."/>
            <person name="Brettin T."/>
            <person name="Detter J.C."/>
            <person name="Han C."/>
            <person name="Larimer F."/>
            <person name="Land M."/>
            <person name="Hauser L."/>
            <person name="Markowitz V."/>
            <person name="Cheng J.-F."/>
            <person name="Hugenholtz P."/>
            <person name="Woyke T."/>
            <person name="Wu D."/>
            <person name="Pukall R."/>
            <person name="Steenblock K."/>
            <person name="Brambilla E."/>
            <person name="Klenk H.-P."/>
            <person name="Eisen J.A."/>
        </authorList>
    </citation>
    <scope>NUCLEOTIDE SEQUENCE [LARGE SCALE GENOMIC DNA]</scope>
    <source>
        <strain evidence="3">DSM 19664 / LMG 22246 / CIP 109416 / KR-200</strain>
    </source>
</reference>
<sequence>MRRVVIGLALLLLGAPAVKGAALPSLLSSQFMPANLSVQRAPEFAQSKLTGLQVGADGSVRLAAPTRVGDGYSGVLESLPIHARAFTELLPSWNALTPEGTWLELEVRAEIAGRWTRYYSFGRWSSAAEERASLNGQGDADGNVLTDLLRLKRAAARYQYRLRLFSRDARLTPEVRMVSFTAGVTPAPTTAAPARLAWGKVLQVPARSQMVFAQGEGWCSPTSVSMVLAYWGTQVSVPEAAAGTFDSVYGGTGNWAFNAAYAASLGMTAYVTRFESLNDIERHIAAGVPVVLSLGWKKGELPGAPLPQSGGHLIVAVGFDARGNIVVNDPAGKTDAQVRRTYDRAILERLWKGHSGGTAYVIFPQQRAGAEGAPLASSR</sequence>
<dbReference type="RefSeq" id="WP_015236303.1">
    <property type="nucleotide sequence ID" value="NC_019793.1"/>
</dbReference>
<protein>
    <recommendedName>
        <fullName evidence="1">Peptidase C39-like domain-containing protein</fullName>
    </recommendedName>
</protein>
<dbReference type="STRING" id="937777.Deipe_2536"/>
<dbReference type="CDD" id="cd02549">
    <property type="entry name" value="Peptidase_C39A"/>
    <property type="match status" value="1"/>
</dbReference>
<dbReference type="Pfam" id="PF13529">
    <property type="entry name" value="Peptidase_C39_2"/>
    <property type="match status" value="1"/>
</dbReference>
<evidence type="ECO:0000313" key="3">
    <source>
        <dbReference type="Proteomes" id="UP000010467"/>
    </source>
</evidence>
<dbReference type="KEGG" id="dpd:Deipe_2536"/>
<proteinExistence type="predicted"/>